<organism evidence="13">
    <name type="scientific">Xenopus tropicalis</name>
    <name type="common">Western clawed frog</name>
    <name type="synonym">Silurana tropicalis</name>
    <dbReference type="NCBI Taxonomy" id="8364"/>
    <lineage>
        <taxon>Eukaryota</taxon>
        <taxon>Metazoa</taxon>
        <taxon>Chordata</taxon>
        <taxon>Craniata</taxon>
        <taxon>Vertebrata</taxon>
        <taxon>Euteleostomi</taxon>
        <taxon>Amphibia</taxon>
        <taxon>Batrachia</taxon>
        <taxon>Anura</taxon>
        <taxon>Pipoidea</taxon>
        <taxon>Pipidae</taxon>
        <taxon>Xenopodinae</taxon>
        <taxon>Xenopus</taxon>
        <taxon>Silurana</taxon>
    </lineage>
</organism>
<keyword evidence="3 11" id="KW-0808">Transferase</keyword>
<evidence type="ECO:0000256" key="7">
    <source>
        <dbReference type="ARBA" id="ARBA00023034"/>
    </source>
</evidence>
<keyword evidence="6" id="KW-1133">Transmembrane helix</keyword>
<dbReference type="InterPro" id="IPR005331">
    <property type="entry name" value="Sulfotransferase"/>
</dbReference>
<evidence type="ECO:0000256" key="1">
    <source>
        <dbReference type="ARBA" id="ARBA00004323"/>
    </source>
</evidence>
<dbReference type="GO" id="GO:0030166">
    <property type="term" value="P:proteoglycan biosynthetic process"/>
    <property type="evidence" value="ECO:0000318"/>
    <property type="project" value="GO_Central"/>
</dbReference>
<dbReference type="SUPFAM" id="SSF52540">
    <property type="entry name" value="P-loop containing nucleoside triphosphate hydrolases"/>
    <property type="match status" value="1"/>
</dbReference>
<dbReference type="GeneTree" id="ENSGT00940000165474"/>
<keyword evidence="14" id="KW-1185">Reference proteome</keyword>
<dbReference type="Pfam" id="PF03567">
    <property type="entry name" value="Sulfotransfer_2"/>
    <property type="match status" value="1"/>
</dbReference>
<dbReference type="AlphaFoldDB" id="A0A6I8RAL9"/>
<dbReference type="InterPro" id="IPR018011">
    <property type="entry name" value="Carb_sulfotrans_8-10"/>
</dbReference>
<proteinExistence type="inferred from homology"/>
<protein>
    <recommendedName>
        <fullName evidence="11">Carbohydrate sulfotransferase</fullName>
        <ecNumber evidence="11">2.8.2.-</ecNumber>
    </recommendedName>
</protein>
<comment type="similarity">
    <text evidence="2 11">Belongs to the sulfotransferase 2 family.</text>
</comment>
<dbReference type="AGR" id="Xenbase:XB-GENE-22169235"/>
<evidence type="ECO:0000256" key="8">
    <source>
        <dbReference type="ARBA" id="ARBA00023136"/>
    </source>
</evidence>
<comment type="subcellular location">
    <subcellularLocation>
        <location evidence="1 11">Golgi apparatus membrane</location>
        <topology evidence="1 11">Single-pass type II membrane protein</topology>
    </subcellularLocation>
</comment>
<dbReference type="Proteomes" id="UP000008143">
    <property type="component" value="Chromosome 8"/>
</dbReference>
<accession>A0A6I8RAL9</accession>
<reference evidence="13" key="1">
    <citation type="journal article" date="2010" name="Science">
        <title>The genome of the Western clawed frog Xenopus tropicalis.</title>
        <authorList>
            <person name="Hellsten U."/>
            <person name="Harland R.M."/>
            <person name="Gilchrist M.J."/>
            <person name="Hendrix D."/>
            <person name="Jurka J."/>
            <person name="Kapitonov V."/>
            <person name="Ovcharenko I."/>
            <person name="Putnam N.H."/>
            <person name="Shu S."/>
            <person name="Taher L."/>
            <person name="Blitz I.L."/>
            <person name="Blumberg B."/>
            <person name="Dichmann D.S."/>
            <person name="Dubchak I."/>
            <person name="Amaya E."/>
            <person name="Detter J.C."/>
            <person name="Fletcher R."/>
            <person name="Gerhard D.S."/>
            <person name="Goodstein D."/>
            <person name="Graves T."/>
            <person name="Grigoriev I.V."/>
            <person name="Grimwood J."/>
            <person name="Kawashima T."/>
            <person name="Lindquist E."/>
            <person name="Lucas S.M."/>
            <person name="Mead P.E."/>
            <person name="Mitros T."/>
            <person name="Ogino H."/>
            <person name="Ohta Y."/>
            <person name="Poliakov A.V."/>
            <person name="Pollet N."/>
            <person name="Robert J."/>
            <person name="Salamov A."/>
            <person name="Sater A.K."/>
            <person name="Schmutz J."/>
            <person name="Terry A."/>
            <person name="Vize P.D."/>
            <person name="Warren W.C."/>
            <person name="Wells D."/>
            <person name="Wills A."/>
            <person name="Wilson R.K."/>
            <person name="Zimmerman L.B."/>
            <person name="Zorn A.M."/>
            <person name="Grainger R."/>
            <person name="Grammer T."/>
            <person name="Khokha M.K."/>
            <person name="Richardson P.M."/>
            <person name="Rokhsar D.S."/>
        </authorList>
    </citation>
    <scope>NUCLEOTIDE SEQUENCE [LARGE SCALE GENOMIC DNA]</scope>
    <source>
        <strain evidence="13">Nigerian</strain>
    </source>
</reference>
<dbReference type="Bgee" id="ENSXETG00000040554">
    <property type="expression patterns" value="Expressed in embryo"/>
</dbReference>
<name>A0A6I8RAL9_XENTR</name>
<dbReference type="GO" id="GO:0016051">
    <property type="term" value="P:carbohydrate biosynthetic process"/>
    <property type="evidence" value="ECO:0007669"/>
    <property type="project" value="InterPro"/>
</dbReference>
<evidence type="ECO:0000256" key="9">
    <source>
        <dbReference type="ARBA" id="ARBA00023180"/>
    </source>
</evidence>
<dbReference type="PANTHER" id="PTHR12137">
    <property type="entry name" value="CARBOHYDRATE SULFOTRANSFERASE"/>
    <property type="match status" value="1"/>
</dbReference>
<evidence type="ECO:0000256" key="6">
    <source>
        <dbReference type="ARBA" id="ARBA00022989"/>
    </source>
</evidence>
<dbReference type="Xenbase" id="XB-GENE-22169235">
    <property type="gene designation" value="chst9l.4"/>
</dbReference>
<dbReference type="PANTHER" id="PTHR12137:SF65">
    <property type="entry name" value="CARBOHYDRATE SULFOTRANSFERASE"/>
    <property type="match status" value="1"/>
</dbReference>
<evidence type="ECO:0000256" key="2">
    <source>
        <dbReference type="ARBA" id="ARBA00006339"/>
    </source>
</evidence>
<gene>
    <name evidence="13 15 16" type="primary">chst9l.4</name>
</gene>
<dbReference type="EC" id="2.8.2.-" evidence="11"/>
<dbReference type="OMA" id="RITKNTC"/>
<evidence type="ECO:0000313" key="14">
    <source>
        <dbReference type="Proteomes" id="UP000008143"/>
    </source>
</evidence>
<evidence type="ECO:0000256" key="3">
    <source>
        <dbReference type="ARBA" id="ARBA00022679"/>
    </source>
</evidence>
<keyword evidence="10 11" id="KW-0119">Carbohydrate metabolism</keyword>
<dbReference type="CTD" id="101730847"/>
<feature type="chain" id="PRO_5044634061" description="Carbohydrate sulfotransferase" evidence="12">
    <location>
        <begin position="25"/>
        <end position="298"/>
    </location>
</feature>
<dbReference type="GO" id="GO:0000139">
    <property type="term" value="C:Golgi membrane"/>
    <property type="evidence" value="ECO:0007669"/>
    <property type="project" value="UniProtKB-SubCell"/>
</dbReference>
<evidence type="ECO:0000313" key="13">
    <source>
        <dbReference type="Ensembl" id="ENSXETP00000078065"/>
    </source>
</evidence>
<evidence type="ECO:0000256" key="5">
    <source>
        <dbReference type="ARBA" id="ARBA00022968"/>
    </source>
</evidence>
<dbReference type="Ensembl" id="ENSXETT00000067134">
    <property type="protein sequence ID" value="ENSXETP00000078065"/>
    <property type="gene ID" value="ENSXETG00000040554"/>
</dbReference>
<dbReference type="RefSeq" id="XP_012825151.2">
    <property type="nucleotide sequence ID" value="XM_012969697.3"/>
</dbReference>
<reference evidence="13" key="2">
    <citation type="submission" date="2020-05" db="UniProtKB">
        <authorList>
            <consortium name="Ensembl"/>
        </authorList>
    </citation>
    <scope>IDENTIFICATION</scope>
</reference>
<keyword evidence="4" id="KW-0812">Transmembrane</keyword>
<evidence type="ECO:0000313" key="15">
    <source>
        <dbReference type="RefSeq" id="XP_012825151.2"/>
    </source>
</evidence>
<dbReference type="OrthoDB" id="2019940at2759"/>
<dbReference type="GO" id="GO:0008146">
    <property type="term" value="F:sulfotransferase activity"/>
    <property type="evidence" value="ECO:0000318"/>
    <property type="project" value="GO_Central"/>
</dbReference>
<evidence type="ECO:0000256" key="12">
    <source>
        <dbReference type="SAM" id="SignalP"/>
    </source>
</evidence>
<keyword evidence="9 11" id="KW-0325">Glycoprotein</keyword>
<dbReference type="GeneID" id="101730847"/>
<evidence type="ECO:0000313" key="16">
    <source>
        <dbReference type="Xenbase" id="XB-GENE-22169235"/>
    </source>
</evidence>
<keyword evidence="5 11" id="KW-0735">Signal-anchor</keyword>
<keyword evidence="8" id="KW-0472">Membrane</keyword>
<dbReference type="KEGG" id="xtr:101730847"/>
<keyword evidence="12" id="KW-0732">Signal</keyword>
<evidence type="ECO:0000256" key="10">
    <source>
        <dbReference type="ARBA" id="ARBA00023277"/>
    </source>
</evidence>
<reference evidence="15" key="3">
    <citation type="submission" date="2025-04" db="UniProtKB">
        <authorList>
            <consortium name="RefSeq"/>
        </authorList>
    </citation>
    <scope>IDENTIFICATION</scope>
    <source>
        <strain evidence="15">Nigerian</strain>
        <tissue evidence="15">Liver and blood</tissue>
    </source>
</reference>
<dbReference type="InterPro" id="IPR027417">
    <property type="entry name" value="P-loop_NTPase"/>
</dbReference>
<keyword evidence="7 11" id="KW-0333">Golgi apparatus</keyword>
<evidence type="ECO:0000256" key="11">
    <source>
        <dbReference type="RuleBase" id="RU364020"/>
    </source>
</evidence>
<feature type="signal peptide" evidence="12">
    <location>
        <begin position="1"/>
        <end position="24"/>
    </location>
</feature>
<evidence type="ECO:0000256" key="4">
    <source>
        <dbReference type="ARBA" id="ARBA00022692"/>
    </source>
</evidence>
<sequence length="298" mass="35025">MARITKNTCCFITLFSTLLWGFTSDYKWLNDSDDKGHDEFVISQMNRTKLLKSACQQSNLSKPFGRMSPFVARSLFVEQKHKFIICAVPKVGCTNWKRIILLLKLNLSTEVHFEHNAIHESAFLKRLSDYPADQQRMMLTNYTKVMFTRHPFQRIVSAYRDKFLHPGDYYKHIANIIKSQVRKVNTPEPVTFKEFVQYIVQQVPTWLDIHWMPMHLLCDPCNINYNILGKFETLKRDSDQVLKTIGAPSNLKYPELKQYNESRTDTNIVDKYFSTLPLNVLDLLVKLYNHDFMLFGYS</sequence>